<evidence type="ECO:0000313" key="3">
    <source>
        <dbReference type="Proteomes" id="UP000760494"/>
    </source>
</evidence>
<accession>A0A9Q9RGV7</accession>
<organism evidence="2 3">
    <name type="scientific">Fusarium fujikuroi</name>
    <name type="common">Bakanae and foot rot disease fungus</name>
    <name type="synonym">Gibberella fujikuroi</name>
    <dbReference type="NCBI Taxonomy" id="5127"/>
    <lineage>
        <taxon>Eukaryota</taxon>
        <taxon>Fungi</taxon>
        <taxon>Dikarya</taxon>
        <taxon>Ascomycota</taxon>
        <taxon>Pezizomycotina</taxon>
        <taxon>Sordariomycetes</taxon>
        <taxon>Hypocreomycetidae</taxon>
        <taxon>Hypocreales</taxon>
        <taxon>Nectriaceae</taxon>
        <taxon>Fusarium</taxon>
        <taxon>Fusarium fujikuroi species complex</taxon>
    </lineage>
</organism>
<proteinExistence type="predicted"/>
<sequence>NQHQHRRLLFGKMATSFAGLSSEQKADTAEMENQATEAFPSMKDLADVLVGGSGWLENADAADRKRVEKHLDEEANLDYEDEDEGDDGDGDSADDSDGEFDLDLDSESDFSGSDSDPDKVHVWSLPPGLVVASGCLKSRSTSKTIVSQLSYSLVNRYPRYSSTNTRSSSHHITKCQQNLVAYKDITLCSEPLVRDQLSAVNIQLDPAFVFSLSAAQIRALRKEQATNDALDDEIHSKISEWHRRLPRGRNPYSPRVEIIMTNTSRHAPTQQSREMASTFRGSPRQSDIRRTRETEEQNMKVAQNPLAHTTLYTLKLSKKWFIEFMEDEHPEIDAQVELFAPDSHDQDHPSLVTPAACYAQWSENPTESNPWDLQRQMSSFIPNDLAIQEGLTTEAKPKLSASSKDSSFIVSKLYEPEYLGTFGSMPTVLNLTLYMMLVIDWLIEPTEWRTCAGRHLNEALSIVSTIEYSPLLVGH</sequence>
<feature type="compositionally biased region" description="Basic and acidic residues" evidence="1">
    <location>
        <begin position="61"/>
        <end position="73"/>
    </location>
</feature>
<protein>
    <submittedName>
        <fullName evidence="2">Uncharacterized protein</fullName>
    </submittedName>
</protein>
<reference evidence="2" key="1">
    <citation type="submission" date="2019-05" db="EMBL/GenBank/DDBJ databases">
        <authorList>
            <person name="Piombo E."/>
        </authorList>
    </citation>
    <scope>NUCLEOTIDE SEQUENCE</scope>
    <source>
        <strain evidence="2">C2S</strain>
    </source>
</reference>
<feature type="compositionally biased region" description="Basic and acidic residues" evidence="1">
    <location>
        <begin position="286"/>
        <end position="298"/>
    </location>
</feature>
<dbReference type="AlphaFoldDB" id="A0A9Q9RGV7"/>
<name>A0A9Q9RGV7_FUSFU</name>
<feature type="non-terminal residue" evidence="2">
    <location>
        <position position="1"/>
    </location>
</feature>
<gene>
    <name evidence="2" type="ORF">C2S_4880</name>
</gene>
<evidence type="ECO:0000313" key="2">
    <source>
        <dbReference type="EMBL" id="VTT62450.1"/>
    </source>
</evidence>
<feature type="compositionally biased region" description="Polar residues" evidence="1">
    <location>
        <begin position="265"/>
        <end position="285"/>
    </location>
</feature>
<evidence type="ECO:0000256" key="1">
    <source>
        <dbReference type="SAM" id="MobiDB-lite"/>
    </source>
</evidence>
<comment type="caution">
    <text evidence="2">The sequence shown here is derived from an EMBL/GenBank/DDBJ whole genome shotgun (WGS) entry which is preliminary data.</text>
</comment>
<dbReference type="Proteomes" id="UP000760494">
    <property type="component" value="Unassembled WGS sequence"/>
</dbReference>
<feature type="compositionally biased region" description="Acidic residues" evidence="1">
    <location>
        <begin position="74"/>
        <end position="108"/>
    </location>
</feature>
<feature type="region of interest" description="Disordered" evidence="1">
    <location>
        <begin position="265"/>
        <end position="299"/>
    </location>
</feature>
<feature type="region of interest" description="Disordered" evidence="1">
    <location>
        <begin position="59"/>
        <end position="118"/>
    </location>
</feature>
<dbReference type="EMBL" id="CABFJX010000079">
    <property type="protein sequence ID" value="VTT62450.1"/>
    <property type="molecule type" value="Genomic_DNA"/>
</dbReference>